<protein>
    <submittedName>
        <fullName evidence="1">Uncharacterized protein</fullName>
    </submittedName>
</protein>
<comment type="caution">
    <text evidence="1">The sequence shown here is derived from an EMBL/GenBank/DDBJ whole genome shotgun (WGS) entry which is preliminary data.</text>
</comment>
<dbReference type="EMBL" id="NEXF01000246">
    <property type="protein sequence ID" value="PSO07468.1"/>
    <property type="molecule type" value="Genomic_DNA"/>
</dbReference>
<reference evidence="1 2" key="1">
    <citation type="submission" date="2017-04" db="EMBL/GenBank/DDBJ databases">
        <title>Novel microbial lineages endemic to geothermal iron-oxide mats fill important gaps in the evolutionary history of Archaea.</title>
        <authorList>
            <person name="Jay Z.J."/>
            <person name="Beam J.P."/>
            <person name="Dlakic M."/>
            <person name="Rusch D.B."/>
            <person name="Kozubal M.A."/>
            <person name="Inskeep W.P."/>
        </authorList>
    </citation>
    <scope>NUCLEOTIDE SEQUENCE [LARGE SCALE GENOMIC DNA]</scope>
    <source>
        <strain evidence="1">BE_D</strain>
    </source>
</reference>
<evidence type="ECO:0000313" key="1">
    <source>
        <dbReference type="EMBL" id="PSO07468.1"/>
    </source>
</evidence>
<accession>A0A2R6C9F6</accession>
<dbReference type="AlphaFoldDB" id="A0A2R6C9F6"/>
<proteinExistence type="predicted"/>
<gene>
    <name evidence="1" type="ORF">B9Q04_10755</name>
</gene>
<organism evidence="1 2">
    <name type="scientific">Candidatus Marsarchaeota G2 archaeon BE_D</name>
    <dbReference type="NCBI Taxonomy" id="1978158"/>
    <lineage>
        <taxon>Archaea</taxon>
        <taxon>Candidatus Marsarchaeota</taxon>
        <taxon>Candidatus Marsarchaeota group 2</taxon>
    </lineage>
</organism>
<name>A0A2R6C9F6_9ARCH</name>
<dbReference type="Proteomes" id="UP000242015">
    <property type="component" value="Unassembled WGS sequence"/>
</dbReference>
<evidence type="ECO:0000313" key="2">
    <source>
        <dbReference type="Proteomes" id="UP000242015"/>
    </source>
</evidence>
<sequence length="77" mass="8670">MRLQSFPKNYIHLSGPTYSKAAHHSAPLLLREAWEEVILYYAILVLMINGWGDQSGGVGMMVEKENVKDHSLSPIMV</sequence>